<feature type="non-terminal residue" evidence="2">
    <location>
        <position position="296"/>
    </location>
</feature>
<dbReference type="Gene3D" id="3.90.320.10">
    <property type="match status" value="1"/>
</dbReference>
<name>A0A382U5X2_9ZZZZ</name>
<gene>
    <name evidence="2" type="ORF">METZ01_LOCUS382201</name>
</gene>
<sequence length="296" mass="33207">RMTPNPQRIERFTPSLIDRLASCGYQAAFYRDDRFNGLERPNLFSSMGSIAHKVAEKVHSGELNDVEESGLENAIEELWDRAVAEAVTGLTNAWAPAIPPSPEDWPGYHMNRSTAKIRLRHDVEKFRQSRGPGGSGNAPRIERWIEDDELGLYGKPDRVEFHEGSPVVVDLKTGINQKEIRPDQHRQLLLYAHLVTKEHGTTPTTVAIETGDGKRYSEQVTDSDIEAAVQEAVGMVEGFNTLLGDSFEPLANPSADTCRYCDYRSVCDPYWESLRLNWRRTAPRPSSDIRGDIGGQ</sequence>
<proteinExistence type="predicted"/>
<dbReference type="AlphaFoldDB" id="A0A382U5X2"/>
<protein>
    <recommendedName>
        <fullName evidence="1">PD-(D/E)XK endonuclease-like domain-containing protein</fullName>
    </recommendedName>
</protein>
<evidence type="ECO:0000313" key="2">
    <source>
        <dbReference type="EMBL" id="SVD29347.1"/>
    </source>
</evidence>
<dbReference type="InterPro" id="IPR038726">
    <property type="entry name" value="PDDEXK_AddAB-type"/>
</dbReference>
<dbReference type="Pfam" id="PF12705">
    <property type="entry name" value="PDDEXK_1"/>
    <property type="match status" value="1"/>
</dbReference>
<evidence type="ECO:0000259" key="1">
    <source>
        <dbReference type="Pfam" id="PF12705"/>
    </source>
</evidence>
<accession>A0A382U5X2</accession>
<feature type="domain" description="PD-(D/E)XK endonuclease-like" evidence="1">
    <location>
        <begin position="11"/>
        <end position="268"/>
    </location>
</feature>
<reference evidence="2" key="1">
    <citation type="submission" date="2018-05" db="EMBL/GenBank/DDBJ databases">
        <authorList>
            <person name="Lanie J.A."/>
            <person name="Ng W.-L."/>
            <person name="Kazmierczak K.M."/>
            <person name="Andrzejewski T.M."/>
            <person name="Davidsen T.M."/>
            <person name="Wayne K.J."/>
            <person name="Tettelin H."/>
            <person name="Glass J.I."/>
            <person name="Rusch D."/>
            <person name="Podicherti R."/>
            <person name="Tsui H.-C.T."/>
            <person name="Winkler M.E."/>
        </authorList>
    </citation>
    <scope>NUCLEOTIDE SEQUENCE</scope>
</reference>
<organism evidence="2">
    <name type="scientific">marine metagenome</name>
    <dbReference type="NCBI Taxonomy" id="408172"/>
    <lineage>
        <taxon>unclassified sequences</taxon>
        <taxon>metagenomes</taxon>
        <taxon>ecological metagenomes</taxon>
    </lineage>
</organism>
<feature type="non-terminal residue" evidence="2">
    <location>
        <position position="1"/>
    </location>
</feature>
<dbReference type="EMBL" id="UINC01141545">
    <property type="protein sequence ID" value="SVD29347.1"/>
    <property type="molecule type" value="Genomic_DNA"/>
</dbReference>
<dbReference type="InterPro" id="IPR011604">
    <property type="entry name" value="PDDEXK-like_dom_sf"/>
</dbReference>